<reference evidence="1 2" key="1">
    <citation type="submission" date="2017-09" db="EMBL/GenBank/DDBJ databases">
        <authorList>
            <person name="Ehlers B."/>
            <person name="Leendertz F.H."/>
        </authorList>
    </citation>
    <scope>NUCLEOTIDE SEQUENCE [LARGE SCALE GENOMIC DNA]</scope>
    <source>
        <strain evidence="1 2">DJ-1</strain>
    </source>
</reference>
<dbReference type="EMBL" id="NTME01000047">
    <property type="protein sequence ID" value="PBJ92525.1"/>
    <property type="molecule type" value="Genomic_DNA"/>
</dbReference>
<name>A0A2A3LX67_PSEDL</name>
<accession>A0A2A3LX67</accession>
<evidence type="ECO:0000313" key="2">
    <source>
        <dbReference type="Proteomes" id="UP000218102"/>
    </source>
</evidence>
<protein>
    <submittedName>
        <fullName evidence="1">Uncharacterized protein</fullName>
    </submittedName>
</protein>
<proteinExistence type="predicted"/>
<dbReference type="Proteomes" id="UP000218102">
    <property type="component" value="Unassembled WGS sequence"/>
</dbReference>
<comment type="caution">
    <text evidence="1">The sequence shown here is derived from an EMBL/GenBank/DDBJ whole genome shotgun (WGS) entry which is preliminary data.</text>
</comment>
<sequence>MHLRLPIVFSDGTQLARFAVDCGQCRRSLNGELVRGEVTPQPGDRFELAGLAACEACASFTRFTIMCTGSSGSVQLEWSAFGEMKRHEVHTTWRTRLKAIFR</sequence>
<evidence type="ECO:0000313" key="1">
    <source>
        <dbReference type="EMBL" id="PBJ92525.1"/>
    </source>
</evidence>
<organism evidence="1 2">
    <name type="scientific">Pseudomonas plecoglossicida</name>
    <dbReference type="NCBI Taxonomy" id="70775"/>
    <lineage>
        <taxon>Bacteria</taxon>
        <taxon>Pseudomonadati</taxon>
        <taxon>Pseudomonadota</taxon>
        <taxon>Gammaproteobacteria</taxon>
        <taxon>Pseudomonadales</taxon>
        <taxon>Pseudomonadaceae</taxon>
        <taxon>Pseudomonas</taxon>
    </lineage>
</organism>
<dbReference type="AlphaFoldDB" id="A0A2A3LX67"/>
<gene>
    <name evidence="1" type="ORF">CMV24_26755</name>
</gene>